<dbReference type="RefSeq" id="WP_330157836.1">
    <property type="nucleotide sequence ID" value="NZ_BAAAJA010000005.1"/>
</dbReference>
<comment type="caution">
    <text evidence="2">The sequence shown here is derived from an EMBL/GenBank/DDBJ whole genome shotgun (WGS) entry which is preliminary data.</text>
</comment>
<dbReference type="EMBL" id="JAUUCC010000017">
    <property type="protein sequence ID" value="MEE2050639.1"/>
    <property type="molecule type" value="Genomic_DNA"/>
</dbReference>
<accession>A0ABU7KNP1</accession>
<feature type="region of interest" description="Disordered" evidence="1">
    <location>
        <begin position="483"/>
        <end position="509"/>
    </location>
</feature>
<organism evidence="2 3">
    <name type="scientific">Nocardiopsis tropica</name>
    <dbReference type="NCBI Taxonomy" id="109330"/>
    <lineage>
        <taxon>Bacteria</taxon>
        <taxon>Bacillati</taxon>
        <taxon>Actinomycetota</taxon>
        <taxon>Actinomycetes</taxon>
        <taxon>Streptosporangiales</taxon>
        <taxon>Nocardiopsidaceae</taxon>
        <taxon>Nocardiopsis</taxon>
    </lineage>
</organism>
<feature type="compositionally biased region" description="Low complexity" evidence="1">
    <location>
        <begin position="483"/>
        <end position="493"/>
    </location>
</feature>
<gene>
    <name evidence="2" type="ORF">Q8A49_09025</name>
</gene>
<proteinExistence type="predicted"/>
<evidence type="ECO:0000313" key="3">
    <source>
        <dbReference type="Proteomes" id="UP001348641"/>
    </source>
</evidence>
<evidence type="ECO:0000256" key="1">
    <source>
        <dbReference type="SAM" id="MobiDB-lite"/>
    </source>
</evidence>
<reference evidence="2 3" key="1">
    <citation type="submission" date="2023-07" db="EMBL/GenBank/DDBJ databases">
        <authorList>
            <person name="Girao M."/>
            <person name="Carvalho M.F."/>
        </authorList>
    </citation>
    <scope>NUCLEOTIDE SEQUENCE [LARGE SCALE GENOMIC DNA]</scope>
    <source>
        <strain evidence="2 3">66/93</strain>
    </source>
</reference>
<dbReference type="Proteomes" id="UP001348641">
    <property type="component" value="Unassembled WGS sequence"/>
</dbReference>
<protein>
    <submittedName>
        <fullName evidence="2">Uncharacterized protein</fullName>
    </submittedName>
</protein>
<name>A0ABU7KNP1_9ACTN</name>
<sequence length="837" mass="88198">MQEDVVSELGVQVDQIVDLLPEQAGEADDAALPEGLTEAGAEHLEKLHKLHDEFKALQEGPFFHAMVEPSDEDDELAWYAELQHTNQLAGHHLINAVAQGFPGDQAELLNDLKGKATAQALAGLNEDQLHKIAKNQGFLYPELVGLNHAPGANHALVHWLDPHYLPDLDSKKKIQAKAQERFTQLCAGETVAGKTLADVDHSGYGTSGWTVTQDQYTALCTTLAEQAETFPSLPSAERAQALAQIVDAESKIFTASIDGIDTASLSGSKAEATLKVDEVLGSLPIHSPDLKVALEAAQKRGDITAEQCQVLPGMSALYMSRTSVPQAEKDDIAKVADTRIAQFGKAKTWHDKLLAPGGHIAFSDDGKMVVPASADGKAQAEDVVDLAQAAQSYFAAKQDTSAWMLKASDTIGLYAQISGAAAHGDPLAPDDLTKKFKVWAVGQDKDTLVEAAEALGMQDAASATKTQAKMYIAGLWGKGSGLSVPSSGSSAKPAPTPKKKPATPKPAMASATAAQAAAVATTSFGGHHAKLLDALKHYSGTALDVPKPVDAKVVATHDFGAGTSATNLGGVHSKSLHTGPDGGQWLFKPDKKTEGARAEAEAAASQVFQTAGVSAVPVYTTKVGGHTGAIQPMVKGASALAADPKAWTQADVDHLVRAHVPQWLMGDHDGHPGNILKTPSGGLVPIDAGQAFKHYGADKLSLDYHPNASFGAPRPAYQQAYQAATSGGLAPGVKIKPAVAHPVIKKLESIPDSQWRAMLHTTAHQGAKNPDIGWVPHMRQRAAAQHKIPASKVTTAQIAEAFLDHACERKNTLRESFTAFFTTELKLPGADALKYGG</sequence>
<evidence type="ECO:0000313" key="2">
    <source>
        <dbReference type="EMBL" id="MEE2050639.1"/>
    </source>
</evidence>